<organism evidence="1 2">
    <name type="scientific">Virgibacillus kekensis</name>
    <dbReference type="NCBI Taxonomy" id="202261"/>
    <lineage>
        <taxon>Bacteria</taxon>
        <taxon>Bacillati</taxon>
        <taxon>Bacillota</taxon>
        <taxon>Bacilli</taxon>
        <taxon>Bacillales</taxon>
        <taxon>Bacillaceae</taxon>
        <taxon>Virgibacillus</taxon>
    </lineage>
</organism>
<comment type="caution">
    <text evidence="1">The sequence shown here is derived from an EMBL/GenBank/DDBJ whole genome shotgun (WGS) entry which is preliminary data.</text>
</comment>
<dbReference type="EMBL" id="JBHSFU010000015">
    <property type="protein sequence ID" value="MFC4560108.1"/>
    <property type="molecule type" value="Genomic_DNA"/>
</dbReference>
<protein>
    <submittedName>
        <fullName evidence="1">DUF3892 domain-containing protein</fullName>
    </submittedName>
</protein>
<evidence type="ECO:0000313" key="1">
    <source>
        <dbReference type="EMBL" id="MFC4560108.1"/>
    </source>
</evidence>
<dbReference type="RefSeq" id="WP_390299602.1">
    <property type="nucleotide sequence ID" value="NZ_JBHSFU010000015.1"/>
</dbReference>
<accession>A0ABV9DPS6</accession>
<proteinExistence type="predicted"/>
<dbReference type="Proteomes" id="UP001595989">
    <property type="component" value="Unassembled WGS sequence"/>
</dbReference>
<evidence type="ECO:0000313" key="2">
    <source>
        <dbReference type="Proteomes" id="UP001595989"/>
    </source>
</evidence>
<name>A0ABV9DPS6_9BACI</name>
<keyword evidence="2" id="KW-1185">Reference proteome</keyword>
<dbReference type="InterPro" id="IPR024997">
    <property type="entry name" value="DUF3892"/>
</dbReference>
<sequence length="100" mass="11408">MENKDFEKIYAEYQSQAQPEGQQETQTGQEQIVAVRKNDEGDIIAFKTESGRELDYLTALDEAKAGKLAHVDVFHKYGRDIIRSEPDGIEENNLDNLDTF</sequence>
<reference evidence="2" key="1">
    <citation type="journal article" date="2019" name="Int. J. Syst. Evol. Microbiol.">
        <title>The Global Catalogue of Microorganisms (GCM) 10K type strain sequencing project: providing services to taxonomists for standard genome sequencing and annotation.</title>
        <authorList>
            <consortium name="The Broad Institute Genomics Platform"/>
            <consortium name="The Broad Institute Genome Sequencing Center for Infectious Disease"/>
            <person name="Wu L."/>
            <person name="Ma J."/>
        </authorList>
    </citation>
    <scope>NUCLEOTIDE SEQUENCE [LARGE SCALE GENOMIC DNA]</scope>
    <source>
        <strain evidence="2">CGMCC 4.7426</strain>
    </source>
</reference>
<dbReference type="Pfam" id="PF13031">
    <property type="entry name" value="DUF3892"/>
    <property type="match status" value="1"/>
</dbReference>
<gene>
    <name evidence="1" type="ORF">ACFO3D_18275</name>
</gene>